<dbReference type="RefSeq" id="WP_147531916.1">
    <property type="nucleotide sequence ID" value="NZ_SAYI01000022.1"/>
</dbReference>
<dbReference type="AlphaFoldDB" id="A0A5C8FVM0"/>
<evidence type="ECO:0000313" key="2">
    <source>
        <dbReference type="Proteomes" id="UP000322327"/>
    </source>
</evidence>
<name>A0A5C8FVM0_9SPIR</name>
<protein>
    <submittedName>
        <fullName evidence="1">Uncharacterized protein</fullName>
    </submittedName>
</protein>
<sequence>MDINIIELLNNCVVNIQKNTKYSMFHDKTYISKYLDEILYSLSSDRYIDYDNSKIILSKKCIDFLIMEEEIINKICADILNKMKRDLFCINDKLSMKWVMLIYSQQLQEYERPYIYEAIDRLVNKNLIKCDEYNNYLGELILTDEGYKHIY</sequence>
<organism evidence="1 2">
    <name type="scientific">Brachyspira aalborgi</name>
    <dbReference type="NCBI Taxonomy" id="29522"/>
    <lineage>
        <taxon>Bacteria</taxon>
        <taxon>Pseudomonadati</taxon>
        <taxon>Spirochaetota</taxon>
        <taxon>Spirochaetia</taxon>
        <taxon>Brachyspirales</taxon>
        <taxon>Brachyspiraceae</taxon>
        <taxon>Brachyspira</taxon>
    </lineage>
</organism>
<gene>
    <name evidence="1" type="ORF">EPJ76_11450</name>
</gene>
<dbReference type="EMBL" id="SAYI01000022">
    <property type="protein sequence ID" value="TXJ53539.1"/>
    <property type="molecule type" value="Genomic_DNA"/>
</dbReference>
<proteinExistence type="predicted"/>
<evidence type="ECO:0000313" key="1">
    <source>
        <dbReference type="EMBL" id="TXJ53539.1"/>
    </source>
</evidence>
<comment type="caution">
    <text evidence="1">The sequence shown here is derived from an EMBL/GenBank/DDBJ whole genome shotgun (WGS) entry which is preliminary data.</text>
</comment>
<accession>A0A5C8FVM0</accession>
<dbReference type="Proteomes" id="UP000322327">
    <property type="component" value="Unassembled WGS sequence"/>
</dbReference>
<reference evidence="1 2" key="1">
    <citation type="journal article" date="1992" name="Lakartidningen">
        <title>[Penicillin V and not amoxicillin is the first choice preparation in acute otitis].</title>
        <authorList>
            <person name="Kamme C."/>
            <person name="Lundgren K."/>
            <person name="Prellner K."/>
        </authorList>
    </citation>
    <scope>NUCLEOTIDE SEQUENCE [LARGE SCALE GENOMIC DNA]</scope>
    <source>
        <strain evidence="1 2">PC3053II</strain>
    </source>
</reference>